<dbReference type="AlphaFoldDB" id="A0A1B6F3I6"/>
<feature type="region of interest" description="Disordered" evidence="1">
    <location>
        <begin position="108"/>
        <end position="130"/>
    </location>
</feature>
<protein>
    <submittedName>
        <fullName evidence="3">Uncharacterized protein</fullName>
    </submittedName>
</protein>
<evidence type="ECO:0000256" key="2">
    <source>
        <dbReference type="SAM" id="SignalP"/>
    </source>
</evidence>
<dbReference type="EMBL" id="GECZ01024999">
    <property type="protein sequence ID" value="JAS44770.1"/>
    <property type="molecule type" value="Transcribed_RNA"/>
</dbReference>
<feature type="signal peptide" evidence="2">
    <location>
        <begin position="1"/>
        <end position="24"/>
    </location>
</feature>
<organism evidence="3">
    <name type="scientific">Cuerna arida</name>
    <dbReference type="NCBI Taxonomy" id="1464854"/>
    <lineage>
        <taxon>Eukaryota</taxon>
        <taxon>Metazoa</taxon>
        <taxon>Ecdysozoa</taxon>
        <taxon>Arthropoda</taxon>
        <taxon>Hexapoda</taxon>
        <taxon>Insecta</taxon>
        <taxon>Pterygota</taxon>
        <taxon>Neoptera</taxon>
        <taxon>Paraneoptera</taxon>
        <taxon>Hemiptera</taxon>
        <taxon>Auchenorrhyncha</taxon>
        <taxon>Membracoidea</taxon>
        <taxon>Cicadellidae</taxon>
        <taxon>Cicadellinae</taxon>
        <taxon>Proconiini</taxon>
        <taxon>Cuerna</taxon>
    </lineage>
</organism>
<proteinExistence type="predicted"/>
<name>A0A1B6F3I6_9HEMI</name>
<sequence>MNFYFISMILLVLHLSFYYKSVSSLFVASASGQSQPQAMLLHPVVLLPYTTNNNGIPSQTGTSGVSAKQVNAVINKIENSGLYQNSGTNHGGIMVAPGTTYVQLNSLGKKDNSQDTRQTLTGNKQDTTIDHQENGKVHNKLAGISSINKYNLDLQTNNYQTDLNKVTESSLEHNVINDNNHNAINNEINNTNYYVNYGIGHGGIITSDRNVGTQHNQLDETPGLSKFNINKDKSTRQNVIIDKNHNSIKNTVNNNGSYVNYGTGHGGITIYSENKKTQQKSSNPINNFHSTGENKLNEWITTKLDTNKENQKKVGQLNQPIAIPSFEKFNPLLKISHYQIGPNAGSKLKITEDSITSHNGNYVKGVHNNIDNDNSQHEIIYFQSTGENDETKWTGMKLDTNNYHQENEGLQSKLQGITTSFNNFNPQLKIHHDKTGLTVGPKFYTIKDSIPGYKSRNGNNFNVIRNDINNNGIYVNKGDGHGGIIVKNVNDKTEHKVSSQTNHFQSTDGNDKISWTGKEIDTSNSFPGIIQKQNRLTEILNNSNQVNTQFKMENNIHITNIENKLNYLSEKLTSSPDYSTATYINNEMEKVNEDLKVFELKPLPMDYLTRVRMLREKANELEVNIRSIIRTFVEIPLKERINNLLILVKNAKQMKLGRKKLKHLQKLERNLEALKVDLQFSNNPKTIKLLKLHFRKLEKQLYRLRRFNLSPELISEVARFENFCSLFGDFIPQLTRTFTFGLFA</sequence>
<reference evidence="3" key="1">
    <citation type="submission" date="2015-11" db="EMBL/GenBank/DDBJ databases">
        <title>De novo transcriptome assembly of four potential Pierce s Disease insect vectors from Arizona vineyards.</title>
        <authorList>
            <person name="Tassone E.E."/>
        </authorList>
    </citation>
    <scope>NUCLEOTIDE SEQUENCE</scope>
</reference>
<accession>A0A1B6F3I6</accession>
<gene>
    <name evidence="3" type="ORF">g.28885</name>
</gene>
<keyword evidence="2" id="KW-0732">Signal</keyword>
<evidence type="ECO:0000313" key="3">
    <source>
        <dbReference type="EMBL" id="JAS44770.1"/>
    </source>
</evidence>
<feature type="chain" id="PRO_5008582562" evidence="2">
    <location>
        <begin position="25"/>
        <end position="744"/>
    </location>
</feature>
<feature type="compositionally biased region" description="Polar residues" evidence="1">
    <location>
        <begin position="115"/>
        <end position="126"/>
    </location>
</feature>
<evidence type="ECO:0000256" key="1">
    <source>
        <dbReference type="SAM" id="MobiDB-lite"/>
    </source>
</evidence>